<evidence type="ECO:0000256" key="5">
    <source>
        <dbReference type="ARBA" id="ARBA00022723"/>
    </source>
</evidence>
<comment type="cofactor">
    <cofactor evidence="1">
        <name>Mg(2+)</name>
        <dbReference type="ChEBI" id="CHEBI:18420"/>
    </cofactor>
</comment>
<evidence type="ECO:0000313" key="20">
    <source>
        <dbReference type="Proteomes" id="UP000054279"/>
    </source>
</evidence>
<feature type="domain" description="Dihydroxy-acid/6-phosphogluconate dehydratase N-terminal" evidence="17">
    <location>
        <begin position="56"/>
        <end position="384"/>
    </location>
</feature>
<keyword evidence="4" id="KW-0001">2Fe-2S</keyword>
<comment type="pathway">
    <text evidence="13">Amino-acid biosynthesis; L-isoleucine biosynthesis; L-isoleucine from 2-oxobutanoate: step 3/4.</text>
</comment>
<dbReference type="GO" id="GO:0009097">
    <property type="term" value="P:isoleucine biosynthetic process"/>
    <property type="evidence" value="ECO:0007669"/>
    <property type="project" value="UniProtKB-UniPathway"/>
</dbReference>
<dbReference type="NCBIfam" id="NF002068">
    <property type="entry name" value="PRK00911.1"/>
    <property type="match status" value="1"/>
</dbReference>
<dbReference type="NCBIfam" id="TIGR00110">
    <property type="entry name" value="ilvD"/>
    <property type="match status" value="1"/>
</dbReference>
<comment type="catalytic activity">
    <reaction evidence="11">
        <text>(2R)-2,3-dihydroxy-3-methylbutanoate = 3-methyl-2-oxobutanoate + H2O</text>
        <dbReference type="Rhea" id="RHEA:24809"/>
        <dbReference type="ChEBI" id="CHEBI:11851"/>
        <dbReference type="ChEBI" id="CHEBI:15377"/>
        <dbReference type="ChEBI" id="CHEBI:49072"/>
        <dbReference type="EC" id="4.2.1.9"/>
    </reaction>
    <physiologicalReaction direction="left-to-right" evidence="11">
        <dbReference type="Rhea" id="RHEA:24810"/>
    </physiologicalReaction>
</comment>
<dbReference type="UniPathway" id="UPA00049">
    <property type="reaction ID" value="UER00061"/>
</dbReference>
<dbReference type="Pfam" id="PF24877">
    <property type="entry name" value="ILV_EDD_C"/>
    <property type="match status" value="1"/>
</dbReference>
<proteinExistence type="inferred from homology"/>
<dbReference type="Pfam" id="PF00920">
    <property type="entry name" value="ILVD_EDD_N"/>
    <property type="match status" value="1"/>
</dbReference>
<evidence type="ECO:0000256" key="16">
    <source>
        <dbReference type="ARBA" id="ARBA00052865"/>
    </source>
</evidence>
<evidence type="ECO:0000256" key="2">
    <source>
        <dbReference type="ARBA" id="ARBA00006486"/>
    </source>
</evidence>
<dbReference type="SUPFAM" id="SSF52016">
    <property type="entry name" value="LeuD/IlvD-like"/>
    <property type="match status" value="1"/>
</dbReference>
<dbReference type="InterPro" id="IPR004404">
    <property type="entry name" value="DihydroxyA_deHydtase"/>
</dbReference>
<dbReference type="GO" id="GO:0004160">
    <property type="term" value="F:dihydroxy-acid dehydratase activity"/>
    <property type="evidence" value="ECO:0007669"/>
    <property type="project" value="UniProtKB-EC"/>
</dbReference>
<accession>A0A0C9VP41</accession>
<keyword evidence="9" id="KW-0456">Lyase</keyword>
<evidence type="ECO:0000256" key="7">
    <source>
        <dbReference type="ARBA" id="ARBA00023004"/>
    </source>
</evidence>
<evidence type="ECO:0000256" key="13">
    <source>
        <dbReference type="ARBA" id="ARBA00029437"/>
    </source>
</evidence>
<dbReference type="GO" id="GO:0046872">
    <property type="term" value="F:metal ion binding"/>
    <property type="evidence" value="ECO:0007669"/>
    <property type="project" value="UniProtKB-KW"/>
</dbReference>
<dbReference type="Gene3D" id="3.50.30.80">
    <property type="entry name" value="IlvD/EDD C-terminal domain-like"/>
    <property type="match status" value="1"/>
</dbReference>
<evidence type="ECO:0000256" key="1">
    <source>
        <dbReference type="ARBA" id="ARBA00001946"/>
    </source>
</evidence>
<evidence type="ECO:0000259" key="18">
    <source>
        <dbReference type="Pfam" id="PF24877"/>
    </source>
</evidence>
<protein>
    <recommendedName>
        <fullName evidence="14">dihydroxy-acid dehydratase</fullName>
        <ecNumber evidence="14">4.2.1.9</ecNumber>
    </recommendedName>
</protein>
<gene>
    <name evidence="19" type="ORF">M422DRAFT_257177</name>
</gene>
<evidence type="ECO:0000256" key="4">
    <source>
        <dbReference type="ARBA" id="ARBA00022714"/>
    </source>
</evidence>
<evidence type="ECO:0000256" key="10">
    <source>
        <dbReference type="ARBA" id="ARBA00023304"/>
    </source>
</evidence>
<name>A0A0C9VP41_SPHS4</name>
<evidence type="ECO:0000256" key="3">
    <source>
        <dbReference type="ARBA" id="ARBA00022605"/>
    </source>
</evidence>
<dbReference type="InterPro" id="IPR056740">
    <property type="entry name" value="ILV_EDD_C"/>
</dbReference>
<keyword evidence="5" id="KW-0479">Metal-binding</keyword>
<dbReference type="FunFam" id="3.50.30.80:FF:000001">
    <property type="entry name" value="Dihydroxy-acid dehydratase"/>
    <property type="match status" value="1"/>
</dbReference>
<dbReference type="PANTHER" id="PTHR21000:SF5">
    <property type="entry name" value="DIHYDROXY-ACID DEHYDRATASE, MITOCHONDRIAL"/>
    <property type="match status" value="1"/>
</dbReference>
<evidence type="ECO:0000256" key="11">
    <source>
        <dbReference type="ARBA" id="ARBA00029304"/>
    </source>
</evidence>
<evidence type="ECO:0000256" key="12">
    <source>
        <dbReference type="ARBA" id="ARBA00029436"/>
    </source>
</evidence>
<dbReference type="GO" id="GO:0005739">
    <property type="term" value="C:mitochondrion"/>
    <property type="evidence" value="ECO:0007669"/>
    <property type="project" value="TreeGrafter"/>
</dbReference>
<reference evidence="19 20" key="1">
    <citation type="submission" date="2014-06" db="EMBL/GenBank/DDBJ databases">
        <title>Evolutionary Origins and Diversification of the Mycorrhizal Mutualists.</title>
        <authorList>
            <consortium name="DOE Joint Genome Institute"/>
            <consortium name="Mycorrhizal Genomics Consortium"/>
            <person name="Kohler A."/>
            <person name="Kuo A."/>
            <person name="Nagy L.G."/>
            <person name="Floudas D."/>
            <person name="Copeland A."/>
            <person name="Barry K.W."/>
            <person name="Cichocki N."/>
            <person name="Veneault-Fourrey C."/>
            <person name="LaButti K."/>
            <person name="Lindquist E.A."/>
            <person name="Lipzen A."/>
            <person name="Lundell T."/>
            <person name="Morin E."/>
            <person name="Murat C."/>
            <person name="Riley R."/>
            <person name="Ohm R."/>
            <person name="Sun H."/>
            <person name="Tunlid A."/>
            <person name="Henrissat B."/>
            <person name="Grigoriev I.V."/>
            <person name="Hibbett D.S."/>
            <person name="Martin F."/>
        </authorList>
    </citation>
    <scope>NUCLEOTIDE SEQUENCE [LARGE SCALE GENOMIC DNA]</scope>
    <source>
        <strain evidence="19 20">SS14</strain>
    </source>
</reference>
<keyword evidence="10" id="KW-0100">Branched-chain amino acid biosynthesis</keyword>
<dbReference type="InterPro" id="IPR037237">
    <property type="entry name" value="IlvD/EDD_N"/>
</dbReference>
<dbReference type="InterPro" id="IPR000581">
    <property type="entry name" value="ILV_EDD_N"/>
</dbReference>
<dbReference type="PROSITE" id="PS00886">
    <property type="entry name" value="ILVD_EDD_1"/>
    <property type="match status" value="1"/>
</dbReference>
<dbReference type="PROSITE" id="PS00887">
    <property type="entry name" value="ILVD_EDD_2"/>
    <property type="match status" value="1"/>
</dbReference>
<dbReference type="GO" id="GO:0051537">
    <property type="term" value="F:2 iron, 2 sulfur cluster binding"/>
    <property type="evidence" value="ECO:0007669"/>
    <property type="project" value="UniProtKB-KW"/>
</dbReference>
<evidence type="ECO:0000256" key="15">
    <source>
        <dbReference type="ARBA" id="ARBA00034078"/>
    </source>
</evidence>
<dbReference type="EMBL" id="KN837148">
    <property type="protein sequence ID" value="KIJ39860.1"/>
    <property type="molecule type" value="Genomic_DNA"/>
</dbReference>
<dbReference type="Proteomes" id="UP000054279">
    <property type="component" value="Unassembled WGS sequence"/>
</dbReference>
<keyword evidence="7" id="KW-0408">Iron</keyword>
<evidence type="ECO:0000256" key="8">
    <source>
        <dbReference type="ARBA" id="ARBA00023014"/>
    </source>
</evidence>
<dbReference type="InterPro" id="IPR042096">
    <property type="entry name" value="Dihydro-acid_dehy_C"/>
</dbReference>
<sequence length="589" mass="63139">MASGVVEIYTVPKASQTSTENVKLNKISSQITQNKARGGAQAMLHAVGVTEADMDKAQIGIVPIWWEGNPCNSHLLDLSRDVKEGCTAEGLVGLTFNTIGVSDAITMGTEGMRYSLPSRDLIADSIESVVLAQHYDGNISIPGCDKNMPGCVMAAARHNRPTIVVYGGTISPGVRQVDCPGMGFQKGDMVNIGDAFESYGAYLTGAITEEQRVDVVRHACPGPGACGGMYTANTMSSCLEVLGISLPYSASIPATWPEKKQECYRAAAYMKNLLAKDIKPKDILTRKAFENAITIVNIIGGSTNAVLHLLAMARAADVELNIDDFQKIADRTPFLCDLRPSGRYLMEDLHKVGGIPALLKYLLNHSNLIHGDTLTVTGKTLAQNLEGVQELEFANQDIVRPLDNPIKETGHLTILKGNLAPDTAVAKLTGKEGLRFEGVAKCFDVVDDFYPALEKGEIKAGTVVIFRYQGPKGAPGMPEMLGPTGAIMGAGLGTSVALITDGRFSGASRGFIIGHVTPEAQVGGPIALIQDGDRIIIDAQTRSLQWLVDEAEQEARRKAWVARPLRVKRGVLYRYARDVAPASQGAFTD</sequence>
<dbReference type="HOGENOM" id="CLU_014271_4_2_1"/>
<dbReference type="UniPathway" id="UPA00047">
    <property type="reaction ID" value="UER00057"/>
</dbReference>
<dbReference type="PANTHER" id="PTHR21000">
    <property type="entry name" value="DIHYDROXY-ACID DEHYDRATASE DAD"/>
    <property type="match status" value="1"/>
</dbReference>
<keyword evidence="20" id="KW-1185">Reference proteome</keyword>
<dbReference type="HAMAP" id="MF_00012">
    <property type="entry name" value="IlvD"/>
    <property type="match status" value="1"/>
</dbReference>
<dbReference type="OrthoDB" id="3851628at2759"/>
<feature type="domain" description="Dihydroxy-acid/6-phosphogluconate dehydratase C-terminal" evidence="18">
    <location>
        <begin position="397"/>
        <end position="586"/>
    </location>
</feature>
<dbReference type="EC" id="4.2.1.9" evidence="14"/>
<comment type="similarity">
    <text evidence="2">Belongs to the IlvD/Edd family.</text>
</comment>
<evidence type="ECO:0000259" key="17">
    <source>
        <dbReference type="Pfam" id="PF00920"/>
    </source>
</evidence>
<comment type="catalytic activity">
    <reaction evidence="16">
        <text>(2R,3R)-2,3-dihydroxy-3-methylpentanoate = (S)-3-methyl-2-oxopentanoate + H2O</text>
        <dbReference type="Rhea" id="RHEA:27694"/>
        <dbReference type="ChEBI" id="CHEBI:15377"/>
        <dbReference type="ChEBI" id="CHEBI:35146"/>
        <dbReference type="ChEBI" id="CHEBI:49258"/>
        <dbReference type="EC" id="4.2.1.9"/>
    </reaction>
    <physiologicalReaction direction="left-to-right" evidence="16">
        <dbReference type="Rhea" id="RHEA:27695"/>
    </physiologicalReaction>
</comment>
<keyword evidence="6" id="KW-0460">Magnesium</keyword>
<dbReference type="InterPro" id="IPR050165">
    <property type="entry name" value="DHAD_IlvD/Edd"/>
</dbReference>
<organism evidence="19 20">
    <name type="scientific">Sphaerobolus stellatus (strain SS14)</name>
    <dbReference type="NCBI Taxonomy" id="990650"/>
    <lineage>
        <taxon>Eukaryota</taxon>
        <taxon>Fungi</taxon>
        <taxon>Dikarya</taxon>
        <taxon>Basidiomycota</taxon>
        <taxon>Agaricomycotina</taxon>
        <taxon>Agaricomycetes</taxon>
        <taxon>Phallomycetidae</taxon>
        <taxon>Geastrales</taxon>
        <taxon>Sphaerobolaceae</taxon>
        <taxon>Sphaerobolus</taxon>
    </lineage>
</organism>
<dbReference type="SUPFAM" id="SSF143975">
    <property type="entry name" value="IlvD/EDD N-terminal domain-like"/>
    <property type="match status" value="1"/>
</dbReference>
<dbReference type="AlphaFoldDB" id="A0A0C9VP41"/>
<evidence type="ECO:0000256" key="9">
    <source>
        <dbReference type="ARBA" id="ARBA00023239"/>
    </source>
</evidence>
<keyword evidence="3" id="KW-0028">Amino-acid biosynthesis</keyword>
<comment type="cofactor">
    <cofactor evidence="15">
        <name>[2Fe-2S] cluster</name>
        <dbReference type="ChEBI" id="CHEBI:190135"/>
    </cofactor>
</comment>
<keyword evidence="8" id="KW-0411">Iron-sulfur</keyword>
<evidence type="ECO:0000256" key="14">
    <source>
        <dbReference type="ARBA" id="ARBA00029490"/>
    </source>
</evidence>
<evidence type="ECO:0000313" key="19">
    <source>
        <dbReference type="EMBL" id="KIJ39860.1"/>
    </source>
</evidence>
<comment type="pathway">
    <text evidence="12">Amino-acid biosynthesis; L-valine biosynthesis; L-valine from pyruvate: step 3/4.</text>
</comment>
<evidence type="ECO:0000256" key="6">
    <source>
        <dbReference type="ARBA" id="ARBA00022842"/>
    </source>
</evidence>
<dbReference type="InterPro" id="IPR020558">
    <property type="entry name" value="DiOHA_6PGluconate_deHydtase_CS"/>
</dbReference>
<dbReference type="GO" id="GO:0009099">
    <property type="term" value="P:L-valine biosynthetic process"/>
    <property type="evidence" value="ECO:0007669"/>
    <property type="project" value="UniProtKB-UniPathway"/>
</dbReference>